<dbReference type="RefSeq" id="WP_341402485.1">
    <property type="nucleotide sequence ID" value="NZ_JBBUKT010000001.1"/>
</dbReference>
<keyword evidence="3" id="KW-0732">Signal</keyword>
<evidence type="ECO:0000313" key="5">
    <source>
        <dbReference type="EMBL" id="MEK7949083.1"/>
    </source>
</evidence>
<dbReference type="EMBL" id="JBBUKT010000001">
    <property type="protein sequence ID" value="MEK7949083.1"/>
    <property type="molecule type" value="Genomic_DNA"/>
</dbReference>
<dbReference type="InterPro" id="IPR040234">
    <property type="entry name" value="QC/QCL"/>
</dbReference>
<name>A0ABU9ANK7_9BACT</name>
<evidence type="ECO:0000256" key="3">
    <source>
        <dbReference type="SAM" id="SignalP"/>
    </source>
</evidence>
<dbReference type="PANTHER" id="PTHR12283:SF6">
    <property type="entry name" value="GLUTAMINYL-PEPTIDE CYCLOTRANSFERASE-RELATED"/>
    <property type="match status" value="1"/>
</dbReference>
<organism evidence="5 6">
    <name type="scientific">Luteolibacter soli</name>
    <dbReference type="NCBI Taxonomy" id="3135280"/>
    <lineage>
        <taxon>Bacteria</taxon>
        <taxon>Pseudomonadati</taxon>
        <taxon>Verrucomicrobiota</taxon>
        <taxon>Verrucomicrobiia</taxon>
        <taxon>Verrucomicrobiales</taxon>
        <taxon>Verrucomicrobiaceae</taxon>
        <taxon>Luteolibacter</taxon>
    </lineage>
</organism>
<dbReference type="PANTHER" id="PTHR12283">
    <property type="entry name" value="GLUTAMINYL-PEPTIDE CYCLOTRANSFERASE"/>
    <property type="match status" value="1"/>
</dbReference>
<keyword evidence="1" id="KW-0808">Transferase</keyword>
<sequence>MKRAPLPLLLPVLVGGATALLCCGKPKAPEAPAHLTFQTIPEKLAADFSGDNAFKHVKAIVDLGPRPPASEGYEKTLQYLEKDFAANGWTTARQKFTRSTPQGPVEFTNLLARHKTGEADWTKSTPVVISGHLDSKRMEAFQFVGANDGGSSTGVILELARVLGTDPASAAKVEFVLFDGEEALLHTISPTDGLYGSKYYARELTKRHNQPAFGIVLDLVGDDDRDFFFNPETPEKFAIAVEAAAKDSGLTKLRRPQGAILDDHVPLQEVGLPCLHIIGDFMNMPYWHQQGDTMENIDADALKKTGRTTLRFLSSVAP</sequence>
<evidence type="ECO:0000256" key="2">
    <source>
        <dbReference type="ARBA" id="ARBA00023315"/>
    </source>
</evidence>
<evidence type="ECO:0000256" key="1">
    <source>
        <dbReference type="ARBA" id="ARBA00022679"/>
    </source>
</evidence>
<dbReference type="Pfam" id="PF04389">
    <property type="entry name" value="Peptidase_M28"/>
    <property type="match status" value="1"/>
</dbReference>
<dbReference type="Gene3D" id="3.40.630.10">
    <property type="entry name" value="Zn peptidases"/>
    <property type="match status" value="1"/>
</dbReference>
<protein>
    <submittedName>
        <fullName evidence="5">M28 family peptidase</fullName>
    </submittedName>
</protein>
<evidence type="ECO:0000259" key="4">
    <source>
        <dbReference type="Pfam" id="PF04389"/>
    </source>
</evidence>
<dbReference type="Proteomes" id="UP001371305">
    <property type="component" value="Unassembled WGS sequence"/>
</dbReference>
<feature type="domain" description="Peptidase M28" evidence="4">
    <location>
        <begin position="110"/>
        <end position="312"/>
    </location>
</feature>
<dbReference type="SUPFAM" id="SSF53187">
    <property type="entry name" value="Zn-dependent exopeptidases"/>
    <property type="match status" value="1"/>
</dbReference>
<keyword evidence="6" id="KW-1185">Reference proteome</keyword>
<proteinExistence type="predicted"/>
<gene>
    <name evidence="5" type="ORF">WKV53_01175</name>
</gene>
<feature type="signal peptide" evidence="3">
    <location>
        <begin position="1"/>
        <end position="19"/>
    </location>
</feature>
<feature type="chain" id="PRO_5045649008" evidence="3">
    <location>
        <begin position="20"/>
        <end position="318"/>
    </location>
</feature>
<accession>A0ABU9ANK7</accession>
<reference evidence="5 6" key="1">
    <citation type="submission" date="2024-04" db="EMBL/GenBank/DDBJ databases">
        <title>Luteolibacter sp. isolated from soil.</title>
        <authorList>
            <person name="An J."/>
        </authorList>
    </citation>
    <scope>NUCLEOTIDE SEQUENCE [LARGE SCALE GENOMIC DNA]</scope>
    <source>
        <strain evidence="5 6">Y139</strain>
    </source>
</reference>
<comment type="caution">
    <text evidence="5">The sequence shown here is derived from an EMBL/GenBank/DDBJ whole genome shotgun (WGS) entry which is preliminary data.</text>
</comment>
<keyword evidence="2" id="KW-0012">Acyltransferase</keyword>
<evidence type="ECO:0000313" key="6">
    <source>
        <dbReference type="Proteomes" id="UP001371305"/>
    </source>
</evidence>
<dbReference type="InterPro" id="IPR007484">
    <property type="entry name" value="Peptidase_M28"/>
</dbReference>